<proteinExistence type="predicted"/>
<organism evidence="2">
    <name type="scientific">Tunturiibacter empetritectus</name>
    <dbReference type="NCBI Taxonomy" id="3069691"/>
    <lineage>
        <taxon>Bacteria</taxon>
        <taxon>Pseudomonadati</taxon>
        <taxon>Acidobacteriota</taxon>
        <taxon>Terriglobia</taxon>
        <taxon>Terriglobales</taxon>
        <taxon>Acidobacteriaceae</taxon>
        <taxon>Tunturiibacter</taxon>
    </lineage>
</organism>
<keyword evidence="2" id="KW-0176">Collagen</keyword>
<dbReference type="RefSeq" id="WP_353070417.1">
    <property type="nucleotide sequence ID" value="NZ_CP132932.1"/>
</dbReference>
<reference evidence="2" key="1">
    <citation type="submission" date="2023-08" db="EMBL/GenBank/DDBJ databases">
        <authorList>
            <person name="Messyasz A."/>
            <person name="Mannisto M.K."/>
            <person name="Kerkhof L.J."/>
            <person name="Haggblom M."/>
        </authorList>
    </citation>
    <scope>NUCLEOTIDE SEQUENCE</scope>
    <source>
        <strain evidence="2">M8UP23</strain>
    </source>
</reference>
<evidence type="ECO:0000259" key="1">
    <source>
        <dbReference type="Pfam" id="PF12904"/>
    </source>
</evidence>
<reference evidence="2" key="2">
    <citation type="journal article" date="2024" name="Environ. Microbiol.">
        <title>Genome analysis and description of Tunturibacter gen. nov. expands the diversity of Terriglobia in tundra soils.</title>
        <authorList>
            <person name="Messyasz A."/>
            <person name="Mannisto M.K."/>
            <person name="Kerkhof L.J."/>
            <person name="Haggblom M.M."/>
        </authorList>
    </citation>
    <scope>NUCLEOTIDE SEQUENCE</scope>
    <source>
        <strain evidence="2">M8UP23</strain>
    </source>
</reference>
<gene>
    <name evidence="2" type="ORF">RBB75_19130</name>
</gene>
<dbReference type="EMBL" id="CP132932">
    <property type="protein sequence ID" value="XCB28761.1"/>
    <property type="molecule type" value="Genomic_DNA"/>
</dbReference>
<accession>A0AAU7ZJ73</accession>
<dbReference type="KEGG" id="temp:RBB75_19130"/>
<dbReference type="AlphaFoldDB" id="A0AAU7ZJ73"/>
<sequence length="108" mass="11725">MPDQAVLLSTTNRRAGHVQATKALDGSYLLVYIPCADQPISLNLSSMPQGERTAWWYDPRTGIGTKIAQFFSGSKVEVTTPPYGPDWVLVVDDARSGFGPPGLDAWNS</sequence>
<dbReference type="InterPro" id="IPR024749">
    <property type="entry name" value="Collagen-bd_put"/>
</dbReference>
<dbReference type="Pfam" id="PF12904">
    <property type="entry name" value="Collagen_bind_2"/>
    <property type="match status" value="1"/>
</dbReference>
<name>A0AAU7ZJ73_9BACT</name>
<protein>
    <submittedName>
        <fullName evidence="2">Collagen-binding domain-containing protein</fullName>
    </submittedName>
</protein>
<feature type="domain" description="Putative collagen-binding" evidence="1">
    <location>
        <begin position="2"/>
        <end position="92"/>
    </location>
</feature>
<evidence type="ECO:0000313" key="2">
    <source>
        <dbReference type="EMBL" id="XCB28761.1"/>
    </source>
</evidence>